<reference evidence="3 4" key="1">
    <citation type="journal article" date="2019" name="Mol. Ecol. Resour.">
        <title>Improving Illumina assemblies with Hi-C and long reads: an example with the North African dromedary.</title>
        <authorList>
            <person name="Elbers J.P."/>
            <person name="Rogers M.F."/>
            <person name="Perelman P.L."/>
            <person name="Proskuryakova A.A."/>
            <person name="Serdyukova N.A."/>
            <person name="Johnson W.E."/>
            <person name="Horin P."/>
            <person name="Corander J."/>
            <person name="Murphy D."/>
            <person name="Burger P.A."/>
        </authorList>
    </citation>
    <scope>NUCLEOTIDE SEQUENCE [LARGE SCALE GENOMIC DNA]</scope>
    <source>
        <strain evidence="3">Drom800</strain>
        <tissue evidence="3">Blood</tissue>
    </source>
</reference>
<feature type="compositionally biased region" description="Low complexity" evidence="2">
    <location>
        <begin position="250"/>
        <end position="276"/>
    </location>
</feature>
<proteinExistence type="predicted"/>
<feature type="compositionally biased region" description="Pro residues" evidence="2">
    <location>
        <begin position="366"/>
        <end position="376"/>
    </location>
</feature>
<dbReference type="GO" id="GO:0046854">
    <property type="term" value="P:phosphatidylinositol phosphate biosynthetic process"/>
    <property type="evidence" value="ECO:0007669"/>
    <property type="project" value="TreeGrafter"/>
</dbReference>
<evidence type="ECO:0000256" key="1">
    <source>
        <dbReference type="ARBA" id="ARBA00022999"/>
    </source>
</evidence>
<feature type="compositionally biased region" description="Gly residues" evidence="2">
    <location>
        <begin position="24"/>
        <end position="34"/>
    </location>
</feature>
<feature type="compositionally biased region" description="Basic and acidic residues" evidence="2">
    <location>
        <begin position="84"/>
        <end position="95"/>
    </location>
</feature>
<keyword evidence="1" id="KW-0727">SH2 domain</keyword>
<dbReference type="EMBL" id="JWIN03000017">
    <property type="protein sequence ID" value="KAB1264385.1"/>
    <property type="molecule type" value="Genomic_DNA"/>
</dbReference>
<dbReference type="GO" id="GO:0046935">
    <property type="term" value="F:1-phosphatidylinositol-3-kinase regulator activity"/>
    <property type="evidence" value="ECO:0007669"/>
    <property type="project" value="TreeGrafter"/>
</dbReference>
<sequence length="491" mass="51843">MGVVRLRGGLRSGFPARPLTLSLGGRGGRGSGGARRGRARPTPARLPAAAPPPPLLSWMQGASSGMARGGGGGRSVPVRGRRPRAQDESAKEPHHFRAAPSGGSPAAAADGAPQTQAPRRRRRGAAAARDRGPSEMPGPRHRCAWTPARRRGGLSSGPAGRRLDWRRSWRLWGSGSRRGQASRRSAGAAGPCPRPPQLPLRSPETSDALLSLEGLESEAQELSSPGLGGEEGAAGFRRSPQALDCLPDAGLGPPGRSSKGSSSCNLPRPRLLLGPPATRGPFSEGLAQNPPHFNGDSGGDAPAGKRPSGEQAASAASMTDMRGSERKPRLTRTQSAFSPVSFSPLFTGETLSLVDVDIPQRGMTSPHPPTPPPPPRRSLIAESLHSQPWPHLQCPLYQPDWTSFAARLRELEKCWYWAPMNWEDAEMKLKGKPVASFLVGGSCSVQCPDSAMSNPFRTFAYSESDSSSGRITSRMVGALCHTAQPSLLGSY</sequence>
<evidence type="ECO:0000313" key="3">
    <source>
        <dbReference type="EMBL" id="KAB1264385.1"/>
    </source>
</evidence>
<name>A0A5N4CZV7_CAMDR</name>
<dbReference type="InterPro" id="IPR036860">
    <property type="entry name" value="SH2_dom_sf"/>
</dbReference>
<gene>
    <name evidence="3" type="ORF">Cadr_000020026</name>
</gene>
<evidence type="ECO:0000313" key="4">
    <source>
        <dbReference type="Proteomes" id="UP000299084"/>
    </source>
</evidence>
<feature type="compositionally biased region" description="Low complexity" evidence="2">
    <location>
        <begin position="98"/>
        <end position="113"/>
    </location>
</feature>
<evidence type="ECO:0000256" key="2">
    <source>
        <dbReference type="SAM" id="MobiDB-lite"/>
    </source>
</evidence>
<organism evidence="3 4">
    <name type="scientific">Camelus dromedarius</name>
    <name type="common">Dromedary</name>
    <name type="synonym">Arabian camel</name>
    <dbReference type="NCBI Taxonomy" id="9838"/>
    <lineage>
        <taxon>Eukaryota</taxon>
        <taxon>Metazoa</taxon>
        <taxon>Chordata</taxon>
        <taxon>Craniata</taxon>
        <taxon>Vertebrata</taxon>
        <taxon>Euteleostomi</taxon>
        <taxon>Mammalia</taxon>
        <taxon>Eutheria</taxon>
        <taxon>Laurasiatheria</taxon>
        <taxon>Artiodactyla</taxon>
        <taxon>Tylopoda</taxon>
        <taxon>Camelidae</taxon>
        <taxon>Camelus</taxon>
    </lineage>
</organism>
<dbReference type="AlphaFoldDB" id="A0A5N4CZV7"/>
<dbReference type="GO" id="GO:0005942">
    <property type="term" value="C:phosphatidylinositol 3-kinase complex"/>
    <property type="evidence" value="ECO:0007669"/>
    <property type="project" value="TreeGrafter"/>
</dbReference>
<dbReference type="Gene3D" id="3.30.505.10">
    <property type="entry name" value="SH2 domain"/>
    <property type="match status" value="1"/>
</dbReference>
<keyword evidence="4" id="KW-1185">Reference proteome</keyword>
<protein>
    <submittedName>
        <fullName evidence="3">Suppressor of cytokine signaling 7</fullName>
    </submittedName>
</protein>
<feature type="region of interest" description="Disordered" evidence="2">
    <location>
        <begin position="1"/>
        <end position="335"/>
    </location>
</feature>
<accession>A0A5N4CZV7</accession>
<feature type="compositionally biased region" description="Low complexity" evidence="2">
    <location>
        <begin position="170"/>
        <end position="190"/>
    </location>
</feature>
<dbReference type="PANTHER" id="PTHR10155:SF5">
    <property type="entry name" value="SUPPRESSOR OF CYTOKINE SIGNALING 7"/>
    <property type="match status" value="1"/>
</dbReference>
<dbReference type="PANTHER" id="PTHR10155">
    <property type="entry name" value="PHOSPHATIDYLINOSITOL 3-KINASE REGULATORY SUBUNIT"/>
    <property type="match status" value="1"/>
</dbReference>
<comment type="caution">
    <text evidence="3">The sequence shown here is derived from an EMBL/GenBank/DDBJ whole genome shotgun (WGS) entry which is preliminary data.</text>
</comment>
<dbReference type="Proteomes" id="UP000299084">
    <property type="component" value="Unassembled WGS sequence"/>
</dbReference>
<dbReference type="SUPFAM" id="SSF55550">
    <property type="entry name" value="SH2 domain"/>
    <property type="match status" value="1"/>
</dbReference>
<feature type="region of interest" description="Disordered" evidence="2">
    <location>
        <begin position="359"/>
        <end position="380"/>
    </location>
</feature>
<feature type="compositionally biased region" description="Basic residues" evidence="2">
    <location>
        <begin position="139"/>
        <end position="152"/>
    </location>
</feature>